<gene>
    <name evidence="2" type="primary">Pik3r6</name>
    <name evidence="2" type="ORF">UPUEPO_R01038</name>
</gene>
<accession>A0A7K6BFS3</accession>
<sequence>PLLCPSEVESDILRCVRTLLRELDGHHPACHSDRGMLRWTLHKKINQNPSNSSILVRILVKELERAERGDFRQYIIPLLHTLMYTLIQAPCISDELCGRVYDFCKKLLTLPKPFCTIGLDYAMRLKMERTAPGMLYQRMVISEQSLKSDPYPYQEKVFIFADPELLSEAICNALVTDTEAAQVSQSPRVCMCYVIIHTMQAALGEGCNISSLKATLQDKPLSDIKCWFEQVVAAVEGAGIEASADRGQHTEKLEKIYHDVLSSSQAGDAPLEGLRGTPLPNPNISFHLWREDDQLWKELVLFIRPLSQICEPDYLTQDLDSFEIQGIISDCECCQQTRFSVLSTDSGIERDLPVAAEEAFAPCSAEAEQSRLHRKGGIKKKPSPLESMAFLQAGCNGPGAKPPAKPQRRSGTAPEPAVPLQKLHTARIVLLGDDRILGRLAQAYHSLRKRETRRVFLTPRLNLQFYYIPVVTGQPDTLAVMDQAATTQEELCEVAGYLGRADPWYESNINTLCHMIPKLATMPSSPSKHLVTDLFITDVITYYVRMGIQPVCFQVYAVKIFFNDPSQEPAEDVFLTELRTKVQESTPQRELNVTKKKTTLDSPGIDLTVTYRKVVVSDRAKELAVSLRSTGLVMKAIPADEAEDLMCLNVNITEIIRINNLSGRSFSAVANKLKTHKIKIRSTEQRPFTVCLDKDSRRAYRNVISMEVSPCLEPSYCLQKTRTMKFNPHETEDVGLVKYMPKSLLLPINTFAGVIQ</sequence>
<keyword evidence="3" id="KW-1185">Reference proteome</keyword>
<evidence type="ECO:0000313" key="2">
    <source>
        <dbReference type="EMBL" id="NWV00612.1"/>
    </source>
</evidence>
<evidence type="ECO:0000313" key="3">
    <source>
        <dbReference type="Proteomes" id="UP000544127"/>
    </source>
</evidence>
<dbReference type="GO" id="GO:0016301">
    <property type="term" value="F:kinase activity"/>
    <property type="evidence" value="ECO:0007669"/>
    <property type="project" value="UniProtKB-KW"/>
</dbReference>
<dbReference type="EMBL" id="VZRI01013014">
    <property type="protein sequence ID" value="NWV00612.1"/>
    <property type="molecule type" value="Genomic_DNA"/>
</dbReference>
<evidence type="ECO:0000256" key="1">
    <source>
        <dbReference type="SAM" id="MobiDB-lite"/>
    </source>
</evidence>
<keyword evidence="2" id="KW-0808">Transferase</keyword>
<dbReference type="Proteomes" id="UP000544127">
    <property type="component" value="Unassembled WGS sequence"/>
</dbReference>
<protein>
    <submittedName>
        <fullName evidence="2">PI3R6 kinase</fullName>
    </submittedName>
</protein>
<reference evidence="2 3" key="1">
    <citation type="submission" date="2019-09" db="EMBL/GenBank/DDBJ databases">
        <title>Bird 10,000 Genomes (B10K) Project - Family phase.</title>
        <authorList>
            <person name="Zhang G."/>
        </authorList>
    </citation>
    <scope>NUCLEOTIDE SEQUENCE [LARGE SCALE GENOMIC DNA]</scope>
    <source>
        <strain evidence="2">B10K-DU-012-37</strain>
    </source>
</reference>
<name>A0A7K6BFS3_UPUEP</name>
<comment type="caution">
    <text evidence="2">The sequence shown here is derived from an EMBL/GenBank/DDBJ whole genome shotgun (WGS) entry which is preliminary data.</text>
</comment>
<dbReference type="GO" id="GO:0005944">
    <property type="term" value="C:phosphatidylinositol 3-kinase complex, class IB"/>
    <property type="evidence" value="ECO:0007669"/>
    <property type="project" value="InterPro"/>
</dbReference>
<dbReference type="InterPro" id="IPR019522">
    <property type="entry name" value="PIK3R5/6"/>
</dbReference>
<organism evidence="2 3">
    <name type="scientific">Upupa epops</name>
    <name type="common">Eurasian hoopoe</name>
    <dbReference type="NCBI Taxonomy" id="57439"/>
    <lineage>
        <taxon>Eukaryota</taxon>
        <taxon>Metazoa</taxon>
        <taxon>Chordata</taxon>
        <taxon>Craniata</taxon>
        <taxon>Vertebrata</taxon>
        <taxon>Euteleostomi</taxon>
        <taxon>Archelosauria</taxon>
        <taxon>Archosauria</taxon>
        <taxon>Dinosauria</taxon>
        <taxon>Saurischia</taxon>
        <taxon>Theropoda</taxon>
        <taxon>Coelurosauria</taxon>
        <taxon>Aves</taxon>
        <taxon>Neognathae</taxon>
        <taxon>Neoaves</taxon>
        <taxon>Telluraves</taxon>
        <taxon>Coraciimorphae</taxon>
        <taxon>Bucerotiformes</taxon>
        <taxon>Upupidae</taxon>
        <taxon>Upupa</taxon>
    </lineage>
</organism>
<feature type="region of interest" description="Disordered" evidence="1">
    <location>
        <begin position="396"/>
        <end position="418"/>
    </location>
</feature>
<dbReference type="AlphaFoldDB" id="A0A7K6BFS3"/>
<dbReference type="PANTHER" id="PTHR15593">
    <property type="entry name" value="PHOSPHATIDYLINOSITOL 3-KINASE REGULATORY SUBUNIT"/>
    <property type="match status" value="1"/>
</dbReference>
<proteinExistence type="predicted"/>
<dbReference type="GO" id="GO:0046935">
    <property type="term" value="F:1-phosphatidylinositol-3-kinase regulator activity"/>
    <property type="evidence" value="ECO:0007669"/>
    <property type="project" value="InterPro"/>
</dbReference>
<keyword evidence="2" id="KW-0418">Kinase</keyword>
<dbReference type="GO" id="GO:0007186">
    <property type="term" value="P:G protein-coupled receptor signaling pathway"/>
    <property type="evidence" value="ECO:0007669"/>
    <property type="project" value="TreeGrafter"/>
</dbReference>
<dbReference type="Pfam" id="PF10486">
    <property type="entry name" value="PI3K_1B_p101"/>
    <property type="match status" value="2"/>
</dbReference>
<feature type="non-terminal residue" evidence="2">
    <location>
        <position position="756"/>
    </location>
</feature>
<dbReference type="PANTHER" id="PTHR15593:SF1">
    <property type="entry name" value="PHOSPHOINOSITIDE 3-KINASE REGULATORY SUBUNIT 6"/>
    <property type="match status" value="1"/>
</dbReference>
<dbReference type="OrthoDB" id="8781591at2759"/>
<feature type="non-terminal residue" evidence="2">
    <location>
        <position position="1"/>
    </location>
</feature>